<evidence type="ECO:0000313" key="2">
    <source>
        <dbReference type="Proteomes" id="UP000441523"/>
    </source>
</evidence>
<dbReference type="RefSeq" id="WP_150964930.1">
    <property type="nucleotide sequence ID" value="NZ_VZZJ01000015.1"/>
</dbReference>
<gene>
    <name evidence="1" type="ORF">F6X51_17335</name>
</gene>
<dbReference type="Proteomes" id="UP000441523">
    <property type="component" value="Unassembled WGS sequence"/>
</dbReference>
<proteinExistence type="predicted"/>
<evidence type="ECO:0000313" key="1">
    <source>
        <dbReference type="EMBL" id="KAB1072185.1"/>
    </source>
</evidence>
<sequence>MPTFAVNGTNQEDAYLNSVNTAFANMAPQAGGAFDIAPVAAGMNATAASIARGGSGFLW</sequence>
<reference evidence="1 2" key="1">
    <citation type="submission" date="2019-09" db="EMBL/GenBank/DDBJ databases">
        <title>YIM 132548 draft genome.</title>
        <authorList>
            <person name="Jiang L."/>
        </authorList>
    </citation>
    <scope>NUCLEOTIDE SEQUENCE [LARGE SCALE GENOMIC DNA]</scope>
    <source>
        <strain evidence="1 2">YIM 132548</strain>
    </source>
</reference>
<dbReference type="EMBL" id="VZZJ01000015">
    <property type="protein sequence ID" value="KAB1072185.1"/>
    <property type="molecule type" value="Genomic_DNA"/>
</dbReference>
<name>A0A6N6MS61_9HYPH</name>
<protein>
    <submittedName>
        <fullName evidence="1">Uncharacterized protein</fullName>
    </submittedName>
</protein>
<comment type="caution">
    <text evidence="1">The sequence shown here is derived from an EMBL/GenBank/DDBJ whole genome shotgun (WGS) entry which is preliminary data.</text>
</comment>
<dbReference type="AlphaFoldDB" id="A0A6N6MS61"/>
<keyword evidence="2" id="KW-1185">Reference proteome</keyword>
<organism evidence="1 2">
    <name type="scientific">Methylobacterium planeticum</name>
    <dbReference type="NCBI Taxonomy" id="2615211"/>
    <lineage>
        <taxon>Bacteria</taxon>
        <taxon>Pseudomonadati</taxon>
        <taxon>Pseudomonadota</taxon>
        <taxon>Alphaproteobacteria</taxon>
        <taxon>Hyphomicrobiales</taxon>
        <taxon>Methylobacteriaceae</taxon>
        <taxon>Methylobacterium</taxon>
    </lineage>
</organism>
<accession>A0A6N6MS61</accession>